<evidence type="ECO:0000313" key="1">
    <source>
        <dbReference type="EMBL" id="KAK5842719.1"/>
    </source>
</evidence>
<evidence type="ECO:0008006" key="3">
    <source>
        <dbReference type="Google" id="ProtNLM"/>
    </source>
</evidence>
<sequence length="359" mass="40254">MTLIKGNDKWLIMETREIGGAECGIGPMELEVEEENDPLVSLEGKKCQRVANASVQLLETKLSTKKMEIVRLKCDFVNDIDIGAIGSKGGISLGWTEDCNLNGLGFVAKWYFDQSFEAIVRQAWEDPITSVPDKLANAGKQFQFWSRSRNHEQKRHREAMEKRLSDLYDQVPTNVILSEVMIVGLEDGTGRWVSQTAEMLQVASKHFGDLFTASKAGDDDRLLRLVEQKVTESMNDELLKPFTKDEIGHVVKTMAPLKAPGIDGFPAMFCQRHDVEVRFSFRLGCSHSAVCLSGHIYGLSLLLNEAKHKNIMQGALIGREKFVINHLLFADDCIIFGDALMDRAHVVHNIIKEYELISG</sequence>
<proteinExistence type="predicted"/>
<comment type="caution">
    <text evidence="1">The sequence shown here is derived from an EMBL/GenBank/DDBJ whole genome shotgun (WGS) entry which is preliminary data.</text>
</comment>
<keyword evidence="2" id="KW-1185">Reference proteome</keyword>
<accession>A0ABR0QUP5</accession>
<reference evidence="1 2" key="1">
    <citation type="submission" date="2023-03" db="EMBL/GenBank/DDBJ databases">
        <title>WGS of Gossypium arboreum.</title>
        <authorList>
            <person name="Yu D."/>
        </authorList>
    </citation>
    <scope>NUCLEOTIDE SEQUENCE [LARGE SCALE GENOMIC DNA]</scope>
    <source>
        <tissue evidence="1">Leaf</tissue>
    </source>
</reference>
<dbReference type="EMBL" id="JARKNE010000002">
    <property type="protein sequence ID" value="KAK5842719.1"/>
    <property type="molecule type" value="Genomic_DNA"/>
</dbReference>
<evidence type="ECO:0000313" key="2">
    <source>
        <dbReference type="Proteomes" id="UP001358586"/>
    </source>
</evidence>
<name>A0ABR0QUP5_GOSAR</name>
<protein>
    <recommendedName>
        <fullName evidence="3">Reverse transcriptase</fullName>
    </recommendedName>
</protein>
<organism evidence="1 2">
    <name type="scientific">Gossypium arboreum</name>
    <name type="common">Tree cotton</name>
    <name type="synonym">Gossypium nanking</name>
    <dbReference type="NCBI Taxonomy" id="29729"/>
    <lineage>
        <taxon>Eukaryota</taxon>
        <taxon>Viridiplantae</taxon>
        <taxon>Streptophyta</taxon>
        <taxon>Embryophyta</taxon>
        <taxon>Tracheophyta</taxon>
        <taxon>Spermatophyta</taxon>
        <taxon>Magnoliopsida</taxon>
        <taxon>eudicotyledons</taxon>
        <taxon>Gunneridae</taxon>
        <taxon>Pentapetalae</taxon>
        <taxon>rosids</taxon>
        <taxon>malvids</taxon>
        <taxon>Malvales</taxon>
        <taxon>Malvaceae</taxon>
        <taxon>Malvoideae</taxon>
        <taxon>Gossypium</taxon>
    </lineage>
</organism>
<dbReference type="Proteomes" id="UP001358586">
    <property type="component" value="Chromosome 2"/>
</dbReference>
<gene>
    <name evidence="1" type="ORF">PVK06_005105</name>
</gene>